<organism evidence="2 3">
    <name type="scientific">Mucilaginibacter oryzae</name>
    <dbReference type="NCBI Taxonomy" id="468058"/>
    <lineage>
        <taxon>Bacteria</taxon>
        <taxon>Pseudomonadati</taxon>
        <taxon>Bacteroidota</taxon>
        <taxon>Sphingobacteriia</taxon>
        <taxon>Sphingobacteriales</taxon>
        <taxon>Sphingobacteriaceae</taxon>
        <taxon>Mucilaginibacter</taxon>
    </lineage>
</organism>
<keyword evidence="3" id="KW-1185">Reference proteome</keyword>
<name>A0A316HHT7_9SPHI</name>
<comment type="caution">
    <text evidence="2">The sequence shown here is derived from an EMBL/GenBank/DDBJ whole genome shotgun (WGS) entry which is preliminary data.</text>
</comment>
<protein>
    <submittedName>
        <fullName evidence="2">Uncharacterized protein DUF2281</fullName>
    </submittedName>
</protein>
<feature type="domain" description="DUF2281" evidence="1">
    <location>
        <begin position="6"/>
        <end position="81"/>
    </location>
</feature>
<evidence type="ECO:0000313" key="2">
    <source>
        <dbReference type="EMBL" id="PWK77825.1"/>
    </source>
</evidence>
<dbReference type="EMBL" id="QGHA01000004">
    <property type="protein sequence ID" value="PWK77825.1"/>
    <property type="molecule type" value="Genomic_DNA"/>
</dbReference>
<dbReference type="Pfam" id="PF10047">
    <property type="entry name" value="DUF2281"/>
    <property type="match status" value="1"/>
</dbReference>
<dbReference type="RefSeq" id="WP_022833479.1">
    <property type="nucleotide sequence ID" value="NZ_QGHA01000004.1"/>
</dbReference>
<evidence type="ECO:0000313" key="3">
    <source>
        <dbReference type="Proteomes" id="UP000245678"/>
    </source>
</evidence>
<dbReference type="InterPro" id="IPR018739">
    <property type="entry name" value="DUF2281"/>
</dbReference>
<accession>A0A316HHT7</accession>
<proteinExistence type="predicted"/>
<sequence length="82" mass="8908">MGTGIIAKKFEVLPDNLKLKVEGYIDALLIENGISISDSAEHNSIAENKVLEIKPGFGGGKGIIGYMADDFDTPLDDFKDYM</sequence>
<evidence type="ECO:0000259" key="1">
    <source>
        <dbReference type="Pfam" id="PF10047"/>
    </source>
</evidence>
<gene>
    <name evidence="2" type="ORF">LX99_02710</name>
</gene>
<dbReference type="Proteomes" id="UP000245678">
    <property type="component" value="Unassembled WGS sequence"/>
</dbReference>
<reference evidence="2 3" key="1">
    <citation type="submission" date="2018-05" db="EMBL/GenBank/DDBJ databases">
        <title>Genomic Encyclopedia of Archaeal and Bacterial Type Strains, Phase II (KMG-II): from individual species to whole genera.</title>
        <authorList>
            <person name="Goeker M."/>
        </authorList>
    </citation>
    <scope>NUCLEOTIDE SEQUENCE [LARGE SCALE GENOMIC DNA]</scope>
    <source>
        <strain evidence="2 3">DSM 19975</strain>
    </source>
</reference>
<dbReference type="AlphaFoldDB" id="A0A316HHT7"/>